<evidence type="ECO:0000259" key="10">
    <source>
        <dbReference type="Pfam" id="PF03553"/>
    </source>
</evidence>
<evidence type="ECO:0000256" key="2">
    <source>
        <dbReference type="ARBA" id="ARBA00022448"/>
    </source>
</evidence>
<keyword evidence="7 9" id="KW-0472">Membrane</keyword>
<organism evidence="11 12">
    <name type="scientific">Enterocloster hominis</name>
    <name type="common">ex Hitch et al. 2024</name>
    <dbReference type="NCBI Taxonomy" id="1917870"/>
    <lineage>
        <taxon>Bacteria</taxon>
        <taxon>Bacillati</taxon>
        <taxon>Bacillota</taxon>
        <taxon>Clostridia</taxon>
        <taxon>Lachnospirales</taxon>
        <taxon>Lachnospiraceae</taxon>
        <taxon>Enterocloster</taxon>
    </lineage>
</organism>
<feature type="transmembrane region" description="Helical" evidence="9">
    <location>
        <begin position="335"/>
        <end position="359"/>
    </location>
</feature>
<accession>A0ABV1D524</accession>
<feature type="transmembrane region" description="Helical" evidence="9">
    <location>
        <begin position="174"/>
        <end position="199"/>
    </location>
</feature>
<feature type="transmembrane region" description="Helical" evidence="9">
    <location>
        <begin position="408"/>
        <end position="428"/>
    </location>
</feature>
<dbReference type="EMBL" id="JBBMFM010000034">
    <property type="protein sequence ID" value="MEQ2425515.1"/>
    <property type="molecule type" value="Genomic_DNA"/>
</dbReference>
<sequence>MAEAVTLLVFVLMLLGCVLTDISVIYALIGGLACFSIYTLYNKYPVSQLGKMLWKGVKGSRTILIVFILIGFLTAVWRASGTIPCIVYYSASSMAPRYYLVLTFLLCCGMSALTGTSFGTASTMGVICASIGRALDIPSVYIGGAVMSGIYFGEQCSPMSSSALLVCELTDTDIYVIIVKVLRQVLVPLLITAALYLYLGRGWGNGAAEVESTRIFTSAFYLAPVTLLPAGIIILFSLFRVRVELTMLVSIVAAAVICVVYQDMGIVQVMDIMVRGYHAGDIKLAALIDGGGLKSMVSIGAIVAISSAYFGIFSATNLLSNLKQWVLDLACRSNVFFVTVVVSFITCAISCNQTLATMLTCEMTKTLTEKKETLAVNLEMSVIVIAGLLPWSIACAFPLSVVEAPKESLIFAAYLYMVPLWMVLKSFFLKRSK</sequence>
<keyword evidence="2" id="KW-0813">Transport</keyword>
<dbReference type="Proteomes" id="UP001454086">
    <property type="component" value="Unassembled WGS sequence"/>
</dbReference>
<evidence type="ECO:0000256" key="7">
    <source>
        <dbReference type="ARBA" id="ARBA00023136"/>
    </source>
</evidence>
<comment type="similarity">
    <text evidence="8">Belongs to the NhaC Na(+)/H(+) (TC 2.A.35) antiporter family.</text>
</comment>
<reference evidence="11 12" key="1">
    <citation type="submission" date="2024-03" db="EMBL/GenBank/DDBJ databases">
        <title>Human intestinal bacterial collection.</title>
        <authorList>
            <person name="Pauvert C."/>
            <person name="Hitch T.C.A."/>
            <person name="Clavel T."/>
        </authorList>
    </citation>
    <scope>NUCLEOTIDE SEQUENCE [LARGE SCALE GENOMIC DNA]</scope>
    <source>
        <strain evidence="11 12">CLA-SR-H021</strain>
    </source>
</reference>
<dbReference type="InterPro" id="IPR052180">
    <property type="entry name" value="NhaC_Na-H+_Antiporter"/>
</dbReference>
<evidence type="ECO:0000313" key="11">
    <source>
        <dbReference type="EMBL" id="MEQ2425515.1"/>
    </source>
</evidence>
<comment type="caution">
    <text evidence="11">The sequence shown here is derived from an EMBL/GenBank/DDBJ whole genome shotgun (WGS) entry which is preliminary data.</text>
</comment>
<protein>
    <submittedName>
        <fullName evidence="11">Na+/H+ antiporter NhaC family protein</fullName>
    </submittedName>
</protein>
<dbReference type="PANTHER" id="PTHR33451">
    <property type="entry name" value="MALATE-2H(+)/NA(+)-LACTATE ANTIPORTER"/>
    <property type="match status" value="1"/>
</dbReference>
<feature type="transmembrane region" description="Helical" evidence="9">
    <location>
        <begin position="380"/>
        <end position="402"/>
    </location>
</feature>
<feature type="domain" description="Na+/H+ antiporter NhaC-like C-terminal" evidence="10">
    <location>
        <begin position="5"/>
        <end position="200"/>
    </location>
</feature>
<name>A0ABV1D524_9FIRM</name>
<keyword evidence="5 9" id="KW-0812">Transmembrane</keyword>
<feature type="transmembrane region" description="Helical" evidence="9">
    <location>
        <begin position="219"/>
        <end position="239"/>
    </location>
</feature>
<gene>
    <name evidence="11" type="ORF">WMQ36_11065</name>
</gene>
<evidence type="ECO:0000256" key="4">
    <source>
        <dbReference type="ARBA" id="ARBA00022475"/>
    </source>
</evidence>
<feature type="transmembrane region" description="Helical" evidence="9">
    <location>
        <begin position="245"/>
        <end position="274"/>
    </location>
</feature>
<keyword evidence="4" id="KW-1003">Cell membrane</keyword>
<keyword evidence="6 9" id="KW-1133">Transmembrane helix</keyword>
<keyword evidence="3" id="KW-0050">Antiport</keyword>
<proteinExistence type="inferred from homology"/>
<dbReference type="PANTHER" id="PTHR33451:SF3">
    <property type="entry name" value="MALATE-2H(+)_NA(+)-LACTATE ANTIPORTER"/>
    <property type="match status" value="1"/>
</dbReference>
<evidence type="ECO:0000256" key="3">
    <source>
        <dbReference type="ARBA" id="ARBA00022449"/>
    </source>
</evidence>
<dbReference type="InterPro" id="IPR018461">
    <property type="entry name" value="Na/H_Antiport_NhaC-like_C"/>
</dbReference>
<feature type="transmembrane region" description="Helical" evidence="9">
    <location>
        <begin position="12"/>
        <end position="41"/>
    </location>
</feature>
<evidence type="ECO:0000256" key="1">
    <source>
        <dbReference type="ARBA" id="ARBA00004651"/>
    </source>
</evidence>
<evidence type="ECO:0000256" key="9">
    <source>
        <dbReference type="SAM" id="Phobius"/>
    </source>
</evidence>
<dbReference type="Pfam" id="PF03553">
    <property type="entry name" value="Na_H_antiporter"/>
    <property type="match status" value="1"/>
</dbReference>
<feature type="transmembrane region" description="Helical" evidence="9">
    <location>
        <begin position="62"/>
        <end position="79"/>
    </location>
</feature>
<keyword evidence="12" id="KW-1185">Reference proteome</keyword>
<feature type="transmembrane region" description="Helical" evidence="9">
    <location>
        <begin position="134"/>
        <end position="154"/>
    </location>
</feature>
<comment type="subcellular location">
    <subcellularLocation>
        <location evidence="1">Cell membrane</location>
        <topology evidence="1">Multi-pass membrane protein</topology>
    </subcellularLocation>
</comment>
<evidence type="ECO:0000256" key="5">
    <source>
        <dbReference type="ARBA" id="ARBA00022692"/>
    </source>
</evidence>
<dbReference type="RefSeq" id="WP_349118194.1">
    <property type="nucleotide sequence ID" value="NZ_JBBMFM010000034.1"/>
</dbReference>
<evidence type="ECO:0000256" key="8">
    <source>
        <dbReference type="ARBA" id="ARBA00038435"/>
    </source>
</evidence>
<feature type="transmembrane region" description="Helical" evidence="9">
    <location>
        <begin position="295"/>
        <end position="315"/>
    </location>
</feature>
<evidence type="ECO:0000313" key="12">
    <source>
        <dbReference type="Proteomes" id="UP001454086"/>
    </source>
</evidence>
<evidence type="ECO:0000256" key="6">
    <source>
        <dbReference type="ARBA" id="ARBA00022989"/>
    </source>
</evidence>
<feature type="transmembrane region" description="Helical" evidence="9">
    <location>
        <begin position="99"/>
        <end position="122"/>
    </location>
</feature>